<reference evidence="3" key="1">
    <citation type="submission" date="2018-07" db="EMBL/GenBank/DDBJ databases">
        <authorList>
            <person name="Peiro R."/>
            <person name="Begona"/>
            <person name="Cbmso G."/>
            <person name="Lopez M."/>
            <person name="Gonzalez S."/>
        </authorList>
    </citation>
    <scope>NUCLEOTIDE SEQUENCE [LARGE SCALE GENOMIC DNA]</scope>
</reference>
<dbReference type="AlphaFoldDB" id="A0A376ABC7"/>
<gene>
    <name evidence="2" type="ORF">RHIZ70_772</name>
</gene>
<dbReference type="RefSeq" id="WP_115672203.1">
    <property type="nucleotide sequence ID" value="NZ_UEYP01000017.1"/>
</dbReference>
<dbReference type="EMBL" id="UEYP01000017">
    <property type="protein sequence ID" value="SSC65064.1"/>
    <property type="molecule type" value="Genomic_DNA"/>
</dbReference>
<accession>A0A376ABC7</accession>
<evidence type="ECO:0000256" key="1">
    <source>
        <dbReference type="SAM" id="SignalP"/>
    </source>
</evidence>
<organism evidence="2 3">
    <name type="scientific">Ciceribacter selenitireducens ATCC BAA-1503</name>
    <dbReference type="NCBI Taxonomy" id="1336235"/>
    <lineage>
        <taxon>Bacteria</taxon>
        <taxon>Pseudomonadati</taxon>
        <taxon>Pseudomonadota</taxon>
        <taxon>Alphaproteobacteria</taxon>
        <taxon>Hyphomicrobiales</taxon>
        <taxon>Rhizobiaceae</taxon>
        <taxon>Ciceribacter</taxon>
    </lineage>
</organism>
<dbReference type="Proteomes" id="UP000254764">
    <property type="component" value="Unassembled WGS sequence"/>
</dbReference>
<evidence type="ECO:0000313" key="3">
    <source>
        <dbReference type="Proteomes" id="UP000254764"/>
    </source>
</evidence>
<name>A0A376ABC7_9HYPH</name>
<feature type="signal peptide" evidence="1">
    <location>
        <begin position="1"/>
        <end position="20"/>
    </location>
</feature>
<keyword evidence="1" id="KW-0732">Signal</keyword>
<keyword evidence="3" id="KW-1185">Reference proteome</keyword>
<evidence type="ECO:0000313" key="2">
    <source>
        <dbReference type="EMBL" id="SSC65064.1"/>
    </source>
</evidence>
<feature type="chain" id="PRO_5017035788" description="PepSY domain-containing protein" evidence="1">
    <location>
        <begin position="21"/>
        <end position="105"/>
    </location>
</feature>
<evidence type="ECO:0008006" key="4">
    <source>
        <dbReference type="Google" id="ProtNLM"/>
    </source>
</evidence>
<sequence length="105" mass="10855">MPRLAPAFVLFLAAAVPAFASSDDAWQEFAEEVGKKCLEAAAPVLEQARAAVDPFGSERFGLAVLSGKAKGADATVTYVCVMDKQTGAVELGSELPAETLGVTIP</sequence>
<dbReference type="OrthoDB" id="7776561at2"/>
<protein>
    <recommendedName>
        <fullName evidence="4">PepSY domain-containing protein</fullName>
    </recommendedName>
</protein>
<proteinExistence type="predicted"/>